<evidence type="ECO:0000313" key="9">
    <source>
        <dbReference type="Proteomes" id="UP000278351"/>
    </source>
</evidence>
<proteinExistence type="inferred from homology"/>
<name>A0A3N4PUY2_9BACT</name>
<sequence length="506" mass="57340">MIRIYFVLLVLCCTGCKKFLDTNPTDFLTPDQYFNTEEQLKNGLTGVYDILGSSELYSNNFTSRTGTEADQGFYARSTFNGPQVYTHTASDNLVTGTWQKLYEGISRANLVLASIDKPKMGDSARSQIRGEALFLRSFYYFMLVSNWGDVPLILQPVKSAAGNDIARTPAKDVYEQVVKDMKEAETLVPTITTMGYGGRITKSAVRGMLARVYLYWAGKPLNDVSKYNDAREWALKVIESGEHKLADDYTQVFINYAQDKYDIKESIWEVEFWGNRVGNAYTETGWIGYTVGIATTDTEIGFSYGFINATARLYRMYENGDVRRDWAIAPYRYSGKTKVNHTAAQLYNRNAAKWRREYETLLPKGPSSTPQNFPILRYSDVLLMFAEAENAVNGPTAAAIAAANLVRKRAKAPEYTTFASKEAFLEELQDERSRELCFEALRKPDLIRWGIFLPTMQQVANEIQSEGGTYVYATIAFLNVSEKHLLFPVPAREMMLNRKLVQNPGW</sequence>
<dbReference type="CDD" id="cd08977">
    <property type="entry name" value="SusD"/>
    <property type="match status" value="1"/>
</dbReference>
<comment type="subcellular location">
    <subcellularLocation>
        <location evidence="1">Cell outer membrane</location>
    </subcellularLocation>
</comment>
<dbReference type="InterPro" id="IPR033985">
    <property type="entry name" value="SusD-like_N"/>
</dbReference>
<keyword evidence="3" id="KW-0732">Signal</keyword>
<evidence type="ECO:0000313" key="8">
    <source>
        <dbReference type="EMBL" id="RPE07967.1"/>
    </source>
</evidence>
<evidence type="ECO:0000256" key="3">
    <source>
        <dbReference type="ARBA" id="ARBA00022729"/>
    </source>
</evidence>
<dbReference type="OrthoDB" id="5694214at2"/>
<comment type="similarity">
    <text evidence="2">Belongs to the SusD family.</text>
</comment>
<dbReference type="Gene3D" id="1.25.40.390">
    <property type="match status" value="1"/>
</dbReference>
<dbReference type="SUPFAM" id="SSF48452">
    <property type="entry name" value="TPR-like"/>
    <property type="match status" value="1"/>
</dbReference>
<gene>
    <name evidence="8" type="ORF">EGT74_12890</name>
</gene>
<evidence type="ECO:0000256" key="4">
    <source>
        <dbReference type="ARBA" id="ARBA00023136"/>
    </source>
</evidence>
<comment type="caution">
    <text evidence="8">The sequence shown here is derived from an EMBL/GenBank/DDBJ whole genome shotgun (WGS) entry which is preliminary data.</text>
</comment>
<evidence type="ECO:0000259" key="7">
    <source>
        <dbReference type="Pfam" id="PF14322"/>
    </source>
</evidence>
<organism evidence="8 9">
    <name type="scientific">Chitinophaga lutea</name>
    <dbReference type="NCBI Taxonomy" id="2488634"/>
    <lineage>
        <taxon>Bacteria</taxon>
        <taxon>Pseudomonadati</taxon>
        <taxon>Bacteroidota</taxon>
        <taxon>Chitinophagia</taxon>
        <taxon>Chitinophagales</taxon>
        <taxon>Chitinophagaceae</taxon>
        <taxon>Chitinophaga</taxon>
    </lineage>
</organism>
<evidence type="ECO:0000256" key="5">
    <source>
        <dbReference type="ARBA" id="ARBA00023237"/>
    </source>
</evidence>
<evidence type="ECO:0000256" key="1">
    <source>
        <dbReference type="ARBA" id="ARBA00004442"/>
    </source>
</evidence>
<evidence type="ECO:0000259" key="6">
    <source>
        <dbReference type="Pfam" id="PF07980"/>
    </source>
</evidence>
<feature type="domain" description="SusD-like N-terminal" evidence="7">
    <location>
        <begin position="18"/>
        <end position="214"/>
    </location>
</feature>
<feature type="domain" description="RagB/SusD" evidence="6">
    <location>
        <begin position="352"/>
        <end position="506"/>
    </location>
</feature>
<evidence type="ECO:0000256" key="2">
    <source>
        <dbReference type="ARBA" id="ARBA00006275"/>
    </source>
</evidence>
<accession>A0A3N4PUY2</accession>
<keyword evidence="5" id="KW-0998">Cell outer membrane</keyword>
<dbReference type="InterPro" id="IPR011990">
    <property type="entry name" value="TPR-like_helical_dom_sf"/>
</dbReference>
<dbReference type="RefSeq" id="WP_123846967.1">
    <property type="nucleotide sequence ID" value="NZ_RPDH01000002.1"/>
</dbReference>
<keyword evidence="9" id="KW-1185">Reference proteome</keyword>
<dbReference type="Pfam" id="PF07980">
    <property type="entry name" value="SusD_RagB"/>
    <property type="match status" value="1"/>
</dbReference>
<dbReference type="Proteomes" id="UP000278351">
    <property type="component" value="Unassembled WGS sequence"/>
</dbReference>
<keyword evidence="4" id="KW-0472">Membrane</keyword>
<dbReference type="GO" id="GO:0009279">
    <property type="term" value="C:cell outer membrane"/>
    <property type="evidence" value="ECO:0007669"/>
    <property type="project" value="UniProtKB-SubCell"/>
</dbReference>
<dbReference type="InterPro" id="IPR012944">
    <property type="entry name" value="SusD_RagB_dom"/>
</dbReference>
<reference evidence="8 9" key="1">
    <citation type="submission" date="2018-11" db="EMBL/GenBank/DDBJ databases">
        <title>Chitinophaga lutea sp.nov., isolate from arsenic contaminated soil.</title>
        <authorList>
            <person name="Zong Y."/>
        </authorList>
    </citation>
    <scope>NUCLEOTIDE SEQUENCE [LARGE SCALE GENOMIC DNA]</scope>
    <source>
        <strain evidence="8 9">ZY74</strain>
    </source>
</reference>
<dbReference type="AlphaFoldDB" id="A0A3N4PUY2"/>
<protein>
    <submittedName>
        <fullName evidence="8">RagB/SusD family nutrient uptake outer membrane protein</fullName>
    </submittedName>
</protein>
<dbReference type="Pfam" id="PF14322">
    <property type="entry name" value="SusD-like_3"/>
    <property type="match status" value="1"/>
</dbReference>
<dbReference type="EMBL" id="RPDH01000002">
    <property type="protein sequence ID" value="RPE07967.1"/>
    <property type="molecule type" value="Genomic_DNA"/>
</dbReference>